<accession>A0AAD5QI17</accession>
<proteinExistence type="predicted"/>
<dbReference type="Proteomes" id="UP001196413">
    <property type="component" value="Unassembled WGS sequence"/>
</dbReference>
<evidence type="ECO:0000313" key="2">
    <source>
        <dbReference type="Proteomes" id="UP001196413"/>
    </source>
</evidence>
<comment type="caution">
    <text evidence="1">The sequence shown here is derived from an EMBL/GenBank/DDBJ whole genome shotgun (WGS) entry which is preliminary data.</text>
</comment>
<protein>
    <submittedName>
        <fullName evidence="1">Uncharacterized protein</fullName>
    </submittedName>
</protein>
<dbReference type="AlphaFoldDB" id="A0AAD5QI17"/>
<gene>
    <name evidence="1" type="ORF">KIN20_006084</name>
</gene>
<name>A0AAD5QI17_PARTN</name>
<dbReference type="EMBL" id="JAHQIW010000835">
    <property type="protein sequence ID" value="KAJ1350319.1"/>
    <property type="molecule type" value="Genomic_DNA"/>
</dbReference>
<keyword evidence="2" id="KW-1185">Reference proteome</keyword>
<organism evidence="1 2">
    <name type="scientific">Parelaphostrongylus tenuis</name>
    <name type="common">Meningeal worm</name>
    <dbReference type="NCBI Taxonomy" id="148309"/>
    <lineage>
        <taxon>Eukaryota</taxon>
        <taxon>Metazoa</taxon>
        <taxon>Ecdysozoa</taxon>
        <taxon>Nematoda</taxon>
        <taxon>Chromadorea</taxon>
        <taxon>Rhabditida</taxon>
        <taxon>Rhabditina</taxon>
        <taxon>Rhabditomorpha</taxon>
        <taxon>Strongyloidea</taxon>
        <taxon>Metastrongylidae</taxon>
        <taxon>Parelaphostrongylus</taxon>
    </lineage>
</organism>
<feature type="non-terminal residue" evidence="1">
    <location>
        <position position="1"/>
    </location>
</feature>
<sequence length="57" mass="6211">MGWYSSAAILPCRMLFSSFRHASSAPPTPVLTADDVVPVLQTLSQVSEQHFTEAFNA</sequence>
<evidence type="ECO:0000313" key="1">
    <source>
        <dbReference type="EMBL" id="KAJ1350319.1"/>
    </source>
</evidence>
<reference evidence="1" key="1">
    <citation type="submission" date="2021-06" db="EMBL/GenBank/DDBJ databases">
        <title>Parelaphostrongylus tenuis whole genome reference sequence.</title>
        <authorList>
            <person name="Garwood T.J."/>
            <person name="Larsen P.A."/>
            <person name="Fountain-Jones N.M."/>
            <person name="Garbe J.R."/>
            <person name="Macchietto M.G."/>
            <person name="Kania S.A."/>
            <person name="Gerhold R.W."/>
            <person name="Richards J.E."/>
            <person name="Wolf T.M."/>
        </authorList>
    </citation>
    <scope>NUCLEOTIDE SEQUENCE</scope>
    <source>
        <strain evidence="1">MNPRO001-30</strain>
        <tissue evidence="1">Meninges</tissue>
    </source>
</reference>